<proteinExistence type="predicted"/>
<sequence length="156" mass="18502">MERLTPQQRVVVKIYYQYQSSVVQIQRGLRDIFGRNHVPSKSTILRVIKNFETLFTAADRPKSDRPPSARSNENIESVKNSVAENPETSVRRRAQELGTNRQTVWTIMKKDLHFCPYKAQLTQELKESDHEQRRDWSTKMLQLNVDDPNFWQKLKW</sequence>
<dbReference type="PANTHER" id="PTHR47326">
    <property type="entry name" value="TRANSPOSABLE ELEMENT TC3 TRANSPOSASE-LIKE PROTEIN"/>
    <property type="match status" value="1"/>
</dbReference>
<dbReference type="EMBL" id="KQ414618">
    <property type="protein sequence ID" value="KOC67852.1"/>
    <property type="molecule type" value="Genomic_DNA"/>
</dbReference>
<keyword evidence="4" id="KW-1185">Reference proteome</keyword>
<evidence type="ECO:0000313" key="3">
    <source>
        <dbReference type="EMBL" id="KOC67852.1"/>
    </source>
</evidence>
<dbReference type="AlphaFoldDB" id="A0A0L7RAE9"/>
<feature type="domain" description="DUF4817" evidence="2">
    <location>
        <begin position="8"/>
        <end position="53"/>
    </location>
</feature>
<accession>A0A0L7RAE9</accession>
<feature type="compositionally biased region" description="Polar residues" evidence="1">
    <location>
        <begin position="69"/>
        <end position="88"/>
    </location>
</feature>
<evidence type="ECO:0000313" key="4">
    <source>
        <dbReference type="Proteomes" id="UP000053825"/>
    </source>
</evidence>
<dbReference type="OrthoDB" id="7537251at2759"/>
<organism evidence="3 4">
    <name type="scientific">Habropoda laboriosa</name>
    <dbReference type="NCBI Taxonomy" id="597456"/>
    <lineage>
        <taxon>Eukaryota</taxon>
        <taxon>Metazoa</taxon>
        <taxon>Ecdysozoa</taxon>
        <taxon>Arthropoda</taxon>
        <taxon>Hexapoda</taxon>
        <taxon>Insecta</taxon>
        <taxon>Pterygota</taxon>
        <taxon>Neoptera</taxon>
        <taxon>Endopterygota</taxon>
        <taxon>Hymenoptera</taxon>
        <taxon>Apocrita</taxon>
        <taxon>Aculeata</taxon>
        <taxon>Apoidea</taxon>
        <taxon>Anthophila</taxon>
        <taxon>Apidae</taxon>
        <taxon>Habropoda</taxon>
    </lineage>
</organism>
<evidence type="ECO:0000259" key="2">
    <source>
        <dbReference type="Pfam" id="PF16087"/>
    </source>
</evidence>
<feature type="region of interest" description="Disordered" evidence="1">
    <location>
        <begin position="57"/>
        <end position="95"/>
    </location>
</feature>
<name>A0A0L7RAE9_9HYME</name>
<gene>
    <name evidence="3" type="ORF">WH47_12182</name>
</gene>
<evidence type="ECO:0000256" key="1">
    <source>
        <dbReference type="SAM" id="MobiDB-lite"/>
    </source>
</evidence>
<dbReference type="InterPro" id="IPR032135">
    <property type="entry name" value="DUF4817"/>
</dbReference>
<dbReference type="Pfam" id="PF16087">
    <property type="entry name" value="DUF4817"/>
    <property type="match status" value="1"/>
</dbReference>
<dbReference type="PANTHER" id="PTHR47326:SF1">
    <property type="entry name" value="HTH PSQ-TYPE DOMAIN-CONTAINING PROTEIN"/>
    <property type="match status" value="1"/>
</dbReference>
<reference evidence="3 4" key="1">
    <citation type="submission" date="2015-07" db="EMBL/GenBank/DDBJ databases">
        <title>The genome of Habropoda laboriosa.</title>
        <authorList>
            <person name="Pan H."/>
            <person name="Kapheim K."/>
        </authorList>
    </citation>
    <scope>NUCLEOTIDE SEQUENCE [LARGE SCALE GENOMIC DNA]</scope>
    <source>
        <strain evidence="3">0110345459</strain>
    </source>
</reference>
<protein>
    <recommendedName>
        <fullName evidence="2">DUF4817 domain-containing protein</fullName>
    </recommendedName>
</protein>
<dbReference type="Proteomes" id="UP000053825">
    <property type="component" value="Unassembled WGS sequence"/>
</dbReference>